<feature type="compositionally biased region" description="Basic and acidic residues" evidence="1">
    <location>
        <begin position="46"/>
        <end position="72"/>
    </location>
</feature>
<protein>
    <submittedName>
        <fullName evidence="2">Uncharacterized protein</fullName>
    </submittedName>
</protein>
<dbReference type="AlphaFoldDB" id="A0A8T0K411"/>
<dbReference type="Proteomes" id="UP000743370">
    <property type="component" value="Unassembled WGS sequence"/>
</dbReference>
<comment type="caution">
    <text evidence="2">The sequence shown here is derived from an EMBL/GenBank/DDBJ whole genome shotgun (WGS) entry which is preliminary data.</text>
</comment>
<feature type="compositionally biased region" description="Polar residues" evidence="1">
    <location>
        <begin position="73"/>
        <end position="88"/>
    </location>
</feature>
<evidence type="ECO:0000313" key="3">
    <source>
        <dbReference type="Proteomes" id="UP000743370"/>
    </source>
</evidence>
<proteinExistence type="predicted"/>
<gene>
    <name evidence="2" type="ORF">HKW66_Vig0181950</name>
</gene>
<dbReference type="EMBL" id="JABFOF010000006">
    <property type="protein sequence ID" value="KAG2394427.1"/>
    <property type="molecule type" value="Genomic_DNA"/>
</dbReference>
<reference evidence="2 3" key="1">
    <citation type="submission" date="2020-05" db="EMBL/GenBank/DDBJ databases">
        <title>Vigna angularis (adzuki bean) Var. LongXiaoDou No. 4 denovo assembly.</title>
        <authorList>
            <person name="Xiang H."/>
        </authorList>
    </citation>
    <scope>NUCLEOTIDE SEQUENCE [LARGE SCALE GENOMIC DNA]</scope>
    <source>
        <tissue evidence="2">Leaf</tissue>
    </source>
</reference>
<evidence type="ECO:0000313" key="2">
    <source>
        <dbReference type="EMBL" id="KAG2394427.1"/>
    </source>
</evidence>
<name>A0A8T0K411_PHAAN</name>
<sequence>MAAIDNNSNVLISPKEEECETPPTKTTHSRTSDGPIAANPISIYIPDHHPVDCHDMVDMPTNKGKENPKVSTDETMPETQSATQNSSSKRGRRPKPTPEWIGNWDVDSKKRPHSDRFDKTYRHKEEGFLCRSLLECERYEKHGIRPKHRREMVLYNDKNKEAETEEAIVAKRREEAESMRGIVEEFLAEAHYNQLHMFNNP</sequence>
<feature type="compositionally biased region" description="Polar residues" evidence="1">
    <location>
        <begin position="1"/>
        <end position="11"/>
    </location>
</feature>
<organism evidence="2 3">
    <name type="scientific">Phaseolus angularis</name>
    <name type="common">Azuki bean</name>
    <name type="synonym">Vigna angularis</name>
    <dbReference type="NCBI Taxonomy" id="3914"/>
    <lineage>
        <taxon>Eukaryota</taxon>
        <taxon>Viridiplantae</taxon>
        <taxon>Streptophyta</taxon>
        <taxon>Embryophyta</taxon>
        <taxon>Tracheophyta</taxon>
        <taxon>Spermatophyta</taxon>
        <taxon>Magnoliopsida</taxon>
        <taxon>eudicotyledons</taxon>
        <taxon>Gunneridae</taxon>
        <taxon>Pentapetalae</taxon>
        <taxon>rosids</taxon>
        <taxon>fabids</taxon>
        <taxon>Fabales</taxon>
        <taxon>Fabaceae</taxon>
        <taxon>Papilionoideae</taxon>
        <taxon>50 kb inversion clade</taxon>
        <taxon>NPAAA clade</taxon>
        <taxon>indigoferoid/millettioid clade</taxon>
        <taxon>Phaseoleae</taxon>
        <taxon>Vigna</taxon>
    </lineage>
</organism>
<feature type="region of interest" description="Disordered" evidence="1">
    <location>
        <begin position="1"/>
        <end position="113"/>
    </location>
</feature>
<evidence type="ECO:0000256" key="1">
    <source>
        <dbReference type="SAM" id="MobiDB-lite"/>
    </source>
</evidence>
<accession>A0A8T0K411</accession>